<dbReference type="GO" id="GO:0008270">
    <property type="term" value="F:zinc ion binding"/>
    <property type="evidence" value="ECO:0007669"/>
    <property type="project" value="InterPro"/>
</dbReference>
<name>A0A3E2GVP8_SCYLI</name>
<dbReference type="PANTHER" id="PTHR24148:SF64">
    <property type="entry name" value="HETEROKARYON INCOMPATIBILITY DOMAIN-CONTAINING PROTEIN"/>
    <property type="match status" value="1"/>
</dbReference>
<dbReference type="Pfam" id="PF06985">
    <property type="entry name" value="HET"/>
    <property type="match status" value="1"/>
</dbReference>
<dbReference type="Pfam" id="PF04082">
    <property type="entry name" value="Fungal_trans"/>
    <property type="match status" value="1"/>
</dbReference>
<reference evidence="4 5" key="1">
    <citation type="submission" date="2018-05" db="EMBL/GenBank/DDBJ databases">
        <title>Draft genome sequence of Scytalidium lignicola DSM 105466, a ubiquitous saprotrophic fungus.</title>
        <authorList>
            <person name="Buettner E."/>
            <person name="Gebauer A.M."/>
            <person name="Hofrichter M."/>
            <person name="Liers C."/>
            <person name="Kellner H."/>
        </authorList>
    </citation>
    <scope>NUCLEOTIDE SEQUENCE [LARGE SCALE GENOMIC DNA]</scope>
    <source>
        <strain evidence="4 5">DSM 105466</strain>
    </source>
</reference>
<evidence type="ECO:0000313" key="5">
    <source>
        <dbReference type="Proteomes" id="UP000258309"/>
    </source>
</evidence>
<feature type="non-terminal residue" evidence="4">
    <location>
        <position position="1027"/>
    </location>
</feature>
<dbReference type="AlphaFoldDB" id="A0A3E2GVP8"/>
<evidence type="ECO:0000259" key="2">
    <source>
        <dbReference type="Pfam" id="PF04082"/>
    </source>
</evidence>
<feature type="domain" description="Heterokaryon incompatibility" evidence="3">
    <location>
        <begin position="484"/>
        <end position="642"/>
    </location>
</feature>
<dbReference type="Pfam" id="PF26639">
    <property type="entry name" value="Het-6_barrel"/>
    <property type="match status" value="1"/>
</dbReference>
<proteinExistence type="predicted"/>
<feature type="domain" description="Xylanolytic transcriptional activator regulatory" evidence="2">
    <location>
        <begin position="94"/>
        <end position="208"/>
    </location>
</feature>
<accession>A0A3E2GVP8</accession>
<dbReference type="InterPro" id="IPR052895">
    <property type="entry name" value="HetReg/Transcr_Mod"/>
</dbReference>
<feature type="non-terminal residue" evidence="4">
    <location>
        <position position="1"/>
    </location>
</feature>
<evidence type="ECO:0000256" key="1">
    <source>
        <dbReference type="ARBA" id="ARBA00023242"/>
    </source>
</evidence>
<dbReference type="STRING" id="5539.A0A3E2GVP8"/>
<dbReference type="InterPro" id="IPR010730">
    <property type="entry name" value="HET"/>
</dbReference>
<sequence length="1027" mass="115854">MQNGYLQLSQKIRELEGKLERSSSPMQHSLLGNISPPLVLSSINVPDLTSFPTVFFLDGEVSRVVIPVTPCSVPEEILRSFSELSDTDLHQIIRVYFITIHTWMPFISKLRIQQIIDLREQPADFMLLLLCMRVIVADPAVEKVTMKNSLYRLAKRFYSALEDVETVTLRMLQSLILLALYEIGHGILPAAYFTVGNAARMAQMMGIQNIDRRSFVLLGRRGQSYIIKNPSGNDYLPGDTSSWDTGHLTGNLAIPVSSGVEMTASSFARTCQAASLMGHVLSHHEDRSMESIFHTAEASQLAHTIQALASGLEYSILDGAIENVDNFKNFNDTSSALAFCYSSLLNLYKHYCTTTFAPRSSNEIAMQQEAINGRRDISRQVLLFADQLLVLMSSADQVKAISPLVIDCLYQAGVSYAQLAREGKDYQFYDGLGKIMTCLTRLSRRCPLSPERSETRLLWILPGAWDECIKCRLDTACLQDAPQYNALSYVWGNSNDTRPIEVNGEQKQVTTNLEAALRHLRALKTHHLDPLGVPIWIDSISINQADIDERNRQTSMMSEIYSRADRVIVWLGESTKVSDYVFKSINSTELINWLENSPALDLDTDPGAARRDHNIIKAVTVFWAFPDLHLRPWWSRVWVIQEVALARNDPLIVCGRSMAPWSDFVHFYELLNDKVPSDCIHMVDQSVPGICEVVDKVLIGDPRAIATRISPAMALQKVSQSGIGSRVLPLKLIVVDYRKSYMQVYHEAMILIWTSQYMIKTNFIEQLSFTGVRDDCPSWVADLSSQNLWGASSAPKPPSNQPIWKWGERARFSEDGRILKCKGILLDHVAKSVSIERINQTDTENIAHIKQFYYVYTLASAILNSPIPPENPLRKIQNVRDNVSIFDVLTMETASPAVIELLRVLVELCDQVISETEVSGEDLNFEIRLEESMQRDYWQMLHVLQNSIYGRSLIITEGMFVGVGSQETQAGDVVVFLFGMSWPWILRPGLQYYTIVGPAYLGGLSKPELFNRYIEEGDLQEIEFEIS</sequence>
<dbReference type="PANTHER" id="PTHR24148">
    <property type="entry name" value="ANKYRIN REPEAT DOMAIN-CONTAINING PROTEIN 39 HOMOLOG-RELATED"/>
    <property type="match status" value="1"/>
</dbReference>
<dbReference type="CDD" id="cd12148">
    <property type="entry name" value="fungal_TF_MHR"/>
    <property type="match status" value="1"/>
</dbReference>
<dbReference type="InterPro" id="IPR007219">
    <property type="entry name" value="XnlR_reg_dom"/>
</dbReference>
<dbReference type="EMBL" id="NCSJ02000358">
    <property type="protein sequence ID" value="RFU25158.1"/>
    <property type="molecule type" value="Genomic_DNA"/>
</dbReference>
<dbReference type="GO" id="GO:0003677">
    <property type="term" value="F:DNA binding"/>
    <property type="evidence" value="ECO:0007669"/>
    <property type="project" value="InterPro"/>
</dbReference>
<dbReference type="OrthoDB" id="3862662at2759"/>
<protein>
    <submittedName>
        <fullName evidence="4">Uncharacterized protein</fullName>
    </submittedName>
</protein>
<keyword evidence="1" id="KW-0539">Nucleus</keyword>
<evidence type="ECO:0000313" key="4">
    <source>
        <dbReference type="EMBL" id="RFU25158.1"/>
    </source>
</evidence>
<keyword evidence="5" id="KW-1185">Reference proteome</keyword>
<gene>
    <name evidence="4" type="ORF">B7463_g11180</name>
</gene>
<dbReference type="GO" id="GO:0006351">
    <property type="term" value="P:DNA-templated transcription"/>
    <property type="evidence" value="ECO:0007669"/>
    <property type="project" value="InterPro"/>
</dbReference>
<dbReference type="Proteomes" id="UP000258309">
    <property type="component" value="Unassembled WGS sequence"/>
</dbReference>
<evidence type="ECO:0000259" key="3">
    <source>
        <dbReference type="Pfam" id="PF06985"/>
    </source>
</evidence>
<comment type="caution">
    <text evidence="4">The sequence shown here is derived from an EMBL/GenBank/DDBJ whole genome shotgun (WGS) entry which is preliminary data.</text>
</comment>
<organism evidence="4 5">
    <name type="scientific">Scytalidium lignicola</name>
    <name type="common">Hyphomycete</name>
    <dbReference type="NCBI Taxonomy" id="5539"/>
    <lineage>
        <taxon>Eukaryota</taxon>
        <taxon>Fungi</taxon>
        <taxon>Dikarya</taxon>
        <taxon>Ascomycota</taxon>
        <taxon>Pezizomycotina</taxon>
        <taxon>Leotiomycetes</taxon>
        <taxon>Leotiomycetes incertae sedis</taxon>
        <taxon>Scytalidium</taxon>
    </lineage>
</organism>